<gene>
    <name evidence="4" type="ORF">GCM10009114_22430</name>
</gene>
<reference evidence="5" key="1">
    <citation type="journal article" date="2019" name="Int. J. Syst. Evol. Microbiol.">
        <title>The Global Catalogue of Microorganisms (GCM) 10K type strain sequencing project: providing services to taxonomists for standard genome sequencing and annotation.</title>
        <authorList>
            <consortium name="The Broad Institute Genomics Platform"/>
            <consortium name="The Broad Institute Genome Sequencing Center for Infectious Disease"/>
            <person name="Wu L."/>
            <person name="Ma J."/>
        </authorList>
    </citation>
    <scope>NUCLEOTIDE SEQUENCE [LARGE SCALE GENOMIC DNA]</scope>
    <source>
        <strain evidence="5">JCM 15896</strain>
    </source>
</reference>
<keyword evidence="1 4" id="KW-0378">Hydrolase</keyword>
<dbReference type="GO" id="GO:0016787">
    <property type="term" value="F:hydrolase activity"/>
    <property type="evidence" value="ECO:0007669"/>
    <property type="project" value="UniProtKB-KW"/>
</dbReference>
<proteinExistence type="predicted"/>
<dbReference type="PANTHER" id="PTHR12304">
    <property type="entry name" value="INOSINE-URIDINE PREFERRING NUCLEOSIDE HYDROLASE"/>
    <property type="match status" value="1"/>
</dbReference>
<dbReference type="Proteomes" id="UP001500359">
    <property type="component" value="Unassembled WGS sequence"/>
</dbReference>
<dbReference type="SUPFAM" id="SSF53590">
    <property type="entry name" value="Nucleoside hydrolase"/>
    <property type="match status" value="1"/>
</dbReference>
<organism evidence="4 5">
    <name type="scientific">Aliiglaciecola litoralis</name>
    <dbReference type="NCBI Taxonomy" id="582857"/>
    <lineage>
        <taxon>Bacteria</taxon>
        <taxon>Pseudomonadati</taxon>
        <taxon>Pseudomonadota</taxon>
        <taxon>Gammaproteobacteria</taxon>
        <taxon>Alteromonadales</taxon>
        <taxon>Alteromonadaceae</taxon>
        <taxon>Aliiglaciecola</taxon>
    </lineage>
</organism>
<keyword evidence="5" id="KW-1185">Reference proteome</keyword>
<dbReference type="PANTHER" id="PTHR12304:SF46">
    <property type="entry name" value="INOSINE-ADENOSINE-GUANOSINE-NUCLEOSIDE HYDROLASE"/>
    <property type="match status" value="1"/>
</dbReference>
<dbReference type="Pfam" id="PF01156">
    <property type="entry name" value="IU_nuc_hydro"/>
    <property type="match status" value="1"/>
</dbReference>
<dbReference type="Gene3D" id="3.90.245.10">
    <property type="entry name" value="Ribonucleoside hydrolase-like"/>
    <property type="match status" value="1"/>
</dbReference>
<sequence length="318" mass="34869">MTEQKQQQAKQKVIFDHDGGVDDLLSLMLLLTMEHIELLAVTITPADCYLSDATLSTLKILNKMDRTDVLVAKGSIHGVNPFPADWRAQPKICNALPDMILQPVNLNQISELPADQVIASLLEQHQQVDILMTGPCSNLTACLAKHPELKSHIQQVIWMGGAVDVPGNVAMHNHDKSAEWNAFWDPMATQALIESGLVVKMISLDATNCLPVDMTFLAQLAQQRAYPLSHLAGQFWATTINSIPSYEYTYFMWDVLATSVLGVAADAIEFSAIELAVSITEPNAGQTYRAKGSGNEILVATGANKQLVLDYVLRQFKG</sequence>
<accession>A0ABP3WVH8</accession>
<name>A0ABP3WVH8_9ALTE</name>
<evidence type="ECO:0000256" key="2">
    <source>
        <dbReference type="ARBA" id="ARBA00023295"/>
    </source>
</evidence>
<evidence type="ECO:0000313" key="5">
    <source>
        <dbReference type="Proteomes" id="UP001500359"/>
    </source>
</evidence>
<dbReference type="EMBL" id="BAAAFD010000006">
    <property type="protein sequence ID" value="GAA0857284.1"/>
    <property type="molecule type" value="Genomic_DNA"/>
</dbReference>
<comment type="caution">
    <text evidence="4">The sequence shown here is derived from an EMBL/GenBank/DDBJ whole genome shotgun (WGS) entry which is preliminary data.</text>
</comment>
<dbReference type="InterPro" id="IPR001910">
    <property type="entry name" value="Inosine/uridine_hydrolase_dom"/>
</dbReference>
<evidence type="ECO:0000313" key="4">
    <source>
        <dbReference type="EMBL" id="GAA0857284.1"/>
    </source>
</evidence>
<dbReference type="InterPro" id="IPR023186">
    <property type="entry name" value="IUNH"/>
</dbReference>
<protein>
    <submittedName>
        <fullName evidence="4">Nucleoside hydrolase</fullName>
    </submittedName>
</protein>
<dbReference type="RefSeq" id="WP_343859976.1">
    <property type="nucleotide sequence ID" value="NZ_BAAAFD010000006.1"/>
</dbReference>
<evidence type="ECO:0000256" key="1">
    <source>
        <dbReference type="ARBA" id="ARBA00022801"/>
    </source>
</evidence>
<keyword evidence="2" id="KW-0326">Glycosidase</keyword>
<feature type="domain" description="Inosine/uridine-preferring nucleoside hydrolase" evidence="3">
    <location>
        <begin position="13"/>
        <end position="307"/>
    </location>
</feature>
<evidence type="ECO:0000259" key="3">
    <source>
        <dbReference type="Pfam" id="PF01156"/>
    </source>
</evidence>
<dbReference type="InterPro" id="IPR036452">
    <property type="entry name" value="Ribo_hydro-like"/>
</dbReference>